<dbReference type="AlphaFoldDB" id="A0A0N4Z4J3"/>
<feature type="transmembrane region" description="Helical" evidence="5">
    <location>
        <begin position="462"/>
        <end position="493"/>
    </location>
</feature>
<dbReference type="InterPro" id="IPR011547">
    <property type="entry name" value="SLC26A/SulP_dom"/>
</dbReference>
<dbReference type="STRING" id="131310.A0A0N4Z4J3"/>
<feature type="transmembrane region" description="Helical" evidence="5">
    <location>
        <begin position="95"/>
        <end position="113"/>
    </location>
</feature>
<feature type="transmembrane region" description="Helical" evidence="5">
    <location>
        <begin position="404"/>
        <end position="424"/>
    </location>
</feature>
<proteinExistence type="predicted"/>
<keyword evidence="3 5" id="KW-1133">Transmembrane helix</keyword>
<dbReference type="Pfam" id="PF01740">
    <property type="entry name" value="STAS"/>
    <property type="match status" value="1"/>
</dbReference>
<feature type="transmembrane region" description="Helical" evidence="5">
    <location>
        <begin position="329"/>
        <end position="347"/>
    </location>
</feature>
<keyword evidence="2 5" id="KW-0812">Transmembrane</keyword>
<feature type="transmembrane region" description="Helical" evidence="5">
    <location>
        <begin position="120"/>
        <end position="139"/>
    </location>
</feature>
<dbReference type="GO" id="GO:0055085">
    <property type="term" value="P:transmembrane transport"/>
    <property type="evidence" value="ECO:0007669"/>
    <property type="project" value="InterPro"/>
</dbReference>
<keyword evidence="4 5" id="KW-0472">Membrane</keyword>
<evidence type="ECO:0000313" key="7">
    <source>
        <dbReference type="Proteomes" id="UP000038045"/>
    </source>
</evidence>
<comment type="subcellular location">
    <subcellularLocation>
        <location evidence="1">Membrane</location>
        <topology evidence="1">Multi-pass membrane protein</topology>
    </subcellularLocation>
</comment>
<feature type="transmembrane region" description="Helical" evidence="5">
    <location>
        <begin position="41"/>
        <end position="59"/>
    </location>
</feature>
<evidence type="ECO:0000259" key="6">
    <source>
        <dbReference type="PROSITE" id="PS50801"/>
    </source>
</evidence>
<organism evidence="7 8">
    <name type="scientific">Parastrongyloides trichosuri</name>
    <name type="common">Possum-specific nematode worm</name>
    <dbReference type="NCBI Taxonomy" id="131310"/>
    <lineage>
        <taxon>Eukaryota</taxon>
        <taxon>Metazoa</taxon>
        <taxon>Ecdysozoa</taxon>
        <taxon>Nematoda</taxon>
        <taxon>Chromadorea</taxon>
        <taxon>Rhabditida</taxon>
        <taxon>Tylenchina</taxon>
        <taxon>Panagrolaimomorpha</taxon>
        <taxon>Strongyloidoidea</taxon>
        <taxon>Strongyloididae</taxon>
        <taxon>Parastrongyloides</taxon>
    </lineage>
</organism>
<dbReference type="Proteomes" id="UP000038045">
    <property type="component" value="Unplaced"/>
</dbReference>
<feature type="domain" description="STAS" evidence="6">
    <location>
        <begin position="547"/>
        <end position="662"/>
    </location>
</feature>
<dbReference type="PANTHER" id="PTHR11814">
    <property type="entry name" value="SULFATE TRANSPORTER"/>
    <property type="match status" value="1"/>
</dbReference>
<dbReference type="InterPro" id="IPR036513">
    <property type="entry name" value="STAS_dom_sf"/>
</dbReference>
<evidence type="ECO:0000313" key="8">
    <source>
        <dbReference type="WBParaSite" id="PTRK_0000191100.1"/>
    </source>
</evidence>
<reference evidence="8" key="1">
    <citation type="submission" date="2017-02" db="UniProtKB">
        <authorList>
            <consortium name="WormBaseParasite"/>
        </authorList>
    </citation>
    <scope>IDENTIFICATION</scope>
</reference>
<evidence type="ECO:0000256" key="2">
    <source>
        <dbReference type="ARBA" id="ARBA00022692"/>
    </source>
</evidence>
<dbReference type="SUPFAM" id="SSF52091">
    <property type="entry name" value="SpoIIaa-like"/>
    <property type="match status" value="1"/>
</dbReference>
<feature type="transmembrane region" description="Helical" evidence="5">
    <location>
        <begin position="367"/>
        <end position="384"/>
    </location>
</feature>
<feature type="transmembrane region" description="Helical" evidence="5">
    <location>
        <begin position="282"/>
        <end position="299"/>
    </location>
</feature>
<dbReference type="InterPro" id="IPR002645">
    <property type="entry name" value="STAS_dom"/>
</dbReference>
<dbReference type="CDD" id="cd07042">
    <property type="entry name" value="STAS_SulP_like_sulfate_transporter"/>
    <property type="match status" value="1"/>
</dbReference>
<dbReference type="Gene3D" id="3.30.750.24">
    <property type="entry name" value="STAS domain"/>
    <property type="match status" value="1"/>
</dbReference>
<name>A0A0N4Z4J3_PARTI</name>
<evidence type="ECO:0000256" key="4">
    <source>
        <dbReference type="ARBA" id="ARBA00023136"/>
    </source>
</evidence>
<evidence type="ECO:0000256" key="3">
    <source>
        <dbReference type="ARBA" id="ARBA00022989"/>
    </source>
</evidence>
<feature type="transmembrane region" description="Helical" evidence="5">
    <location>
        <begin position="163"/>
        <end position="183"/>
    </location>
</feature>
<keyword evidence="7" id="KW-1185">Reference proteome</keyword>
<dbReference type="GO" id="GO:0016020">
    <property type="term" value="C:membrane"/>
    <property type="evidence" value="ECO:0007669"/>
    <property type="project" value="UniProtKB-SubCell"/>
</dbReference>
<dbReference type="WBParaSite" id="PTRK_0000191100.1">
    <property type="protein sequence ID" value="PTRK_0000191100.1"/>
    <property type="gene ID" value="PTRK_0000191100"/>
</dbReference>
<accession>A0A0N4Z4J3</accession>
<dbReference type="PROSITE" id="PS50801">
    <property type="entry name" value="STAS"/>
    <property type="match status" value="1"/>
</dbReference>
<feature type="transmembrane region" description="Helical" evidence="5">
    <location>
        <begin position="431"/>
        <end position="450"/>
    </location>
</feature>
<dbReference type="Pfam" id="PF00916">
    <property type="entry name" value="Sulfate_transp"/>
    <property type="match status" value="1"/>
</dbReference>
<dbReference type="InterPro" id="IPR001902">
    <property type="entry name" value="SLC26A/SulP_fam"/>
</dbReference>
<evidence type="ECO:0000256" key="1">
    <source>
        <dbReference type="ARBA" id="ARBA00004141"/>
    </source>
</evidence>
<evidence type="ECO:0000256" key="5">
    <source>
        <dbReference type="SAM" id="Phobius"/>
    </source>
</evidence>
<protein>
    <submittedName>
        <fullName evidence="8">STAS domain-containing protein</fullName>
    </submittedName>
</protein>
<sequence length="680" mass="76929">MEDKFLSEVLNNTKMHPPDIHLCKYDLNHSRKTETKKHSPINILISKLFSFVPIFTWIPRYEIKKNLLSDIISGITTGVLHVPQGIAYAKLTNVAPVNGLYVSFLASFFYMFFGTSRHASMGTSSFICLMAGVTTQMVLDKYDKTNIVAIEPDEEWKYNLTNIQITTASTFTIGIILTLSAFFRFKTITKYMPDSLIKGFTTGAAFHVALSQVDDIMGINIPKFSGLFNAVYKIIALIKEIPSINIYTFSSSIITVIFYYIGDKIITPYIYKKTQKSIPIPYEVITMIIFTVISSILSFESNFNINVVGTIPTDIPKPEVPLFKLVPDLFGNCILITLVTVTVHLSMVKMLATKFKYEDELKSGQEIYALGFTSLLSSFFPVFPNAMAMSRTMVLVNSGGKTQLTNLFSCILLAIVILFLGPYLYNLPMCILSATIMYALRSMFLTVLQLPQMFRESKYDGAIYMVSLVVTIVADLVYGLIVSIIFALFTIIIRTQKPKWSLLFPVSPNLIQPLMLQTNKLNIDKNPELSKIYKDTFLSFQQPLFAVHRFEGSIIFTNAEEFKSSCISSLKELEERKSLKYLEYSDNINVDTILIIDFSRITDIDLVGIKFLKEIISTAQMYHIQIVGCNVNDSVLKTLEITGVTKLKIIFYDNLQKAIASITKSENIKKRNDDHFIIKL</sequence>